<evidence type="ECO:0000256" key="3">
    <source>
        <dbReference type="ARBA" id="ARBA00023163"/>
    </source>
</evidence>
<dbReference type="PROSITE" id="PS01124">
    <property type="entry name" value="HTH_ARAC_FAMILY_2"/>
    <property type="match status" value="1"/>
</dbReference>
<dbReference type="Gene3D" id="1.10.10.60">
    <property type="entry name" value="Homeodomain-like"/>
    <property type="match status" value="1"/>
</dbReference>
<comment type="caution">
    <text evidence="5">The sequence shown here is derived from an EMBL/GenBank/DDBJ whole genome shotgun (WGS) entry which is preliminary data.</text>
</comment>
<dbReference type="AlphaFoldDB" id="A0A560MF32"/>
<dbReference type="Proteomes" id="UP000321304">
    <property type="component" value="Unassembled WGS sequence"/>
</dbReference>
<proteinExistence type="predicted"/>
<protein>
    <submittedName>
        <fullName evidence="5">AraC-like DNA-binding protein</fullName>
    </submittedName>
</protein>
<dbReference type="PANTHER" id="PTHR47894">
    <property type="entry name" value="HTH-TYPE TRANSCRIPTIONAL REGULATOR GADX"/>
    <property type="match status" value="1"/>
</dbReference>
<dbReference type="GO" id="GO:0003700">
    <property type="term" value="F:DNA-binding transcription factor activity"/>
    <property type="evidence" value="ECO:0007669"/>
    <property type="project" value="InterPro"/>
</dbReference>
<feature type="domain" description="HTH araC/xylS-type" evidence="4">
    <location>
        <begin position="242"/>
        <end position="336"/>
    </location>
</feature>
<keyword evidence="1" id="KW-0805">Transcription regulation</keyword>
<evidence type="ECO:0000259" key="4">
    <source>
        <dbReference type="PROSITE" id="PS01124"/>
    </source>
</evidence>
<dbReference type="PANTHER" id="PTHR47894:SF4">
    <property type="entry name" value="HTH-TYPE TRANSCRIPTIONAL REGULATOR GADX"/>
    <property type="match status" value="1"/>
</dbReference>
<dbReference type="STRING" id="1755647.AS156_03455"/>
<evidence type="ECO:0000256" key="2">
    <source>
        <dbReference type="ARBA" id="ARBA00023125"/>
    </source>
</evidence>
<keyword evidence="3" id="KW-0804">Transcription</keyword>
<evidence type="ECO:0000256" key="1">
    <source>
        <dbReference type="ARBA" id="ARBA00023015"/>
    </source>
</evidence>
<gene>
    <name evidence="5" type="ORF">FBZ93_10341</name>
</gene>
<accession>A0A560MF32</accession>
<dbReference type="GO" id="GO:0000976">
    <property type="term" value="F:transcription cis-regulatory region binding"/>
    <property type="evidence" value="ECO:0007669"/>
    <property type="project" value="TreeGrafter"/>
</dbReference>
<dbReference type="OrthoDB" id="9805730at2"/>
<keyword evidence="2 5" id="KW-0238">DNA-binding</keyword>
<dbReference type="InterPro" id="IPR009057">
    <property type="entry name" value="Homeodomain-like_sf"/>
</dbReference>
<reference evidence="5 6" key="1">
    <citation type="submission" date="2019-06" db="EMBL/GenBank/DDBJ databases">
        <title>Genomic Encyclopedia of Type Strains, Phase IV (KMG-V): Genome sequencing to study the core and pangenomes of soil and plant-associated prokaryotes.</title>
        <authorList>
            <person name="Whitman W."/>
        </authorList>
    </citation>
    <scope>NUCLEOTIDE SEQUENCE [LARGE SCALE GENOMIC DNA]</scope>
    <source>
        <strain evidence="5 6">BR 10355</strain>
    </source>
</reference>
<evidence type="ECO:0000313" key="5">
    <source>
        <dbReference type="EMBL" id="TWC05031.1"/>
    </source>
</evidence>
<evidence type="ECO:0000313" key="6">
    <source>
        <dbReference type="Proteomes" id="UP000321304"/>
    </source>
</evidence>
<dbReference type="SMART" id="SM00342">
    <property type="entry name" value="HTH_ARAC"/>
    <property type="match status" value="1"/>
</dbReference>
<sequence>MQGSEADALRVPVSASYARALVRAFGKTRGERDELLKGTGVEQDLLDQPGAHMPVSSLVILAANITRAHGELWPLSAAAVWSTSLQGALDVATRTAPTIAAALNIGARFGSTRAPFIRNRLRKTARSIQIEIAPAVPMEGALWRAVALAVSLNIHAAYLQLLEDAIGQATLKFPWRPPAGAERLMQHYSCAVEFNAAAFIFDVPNALCARPSPFADPELHAKAIEALEAVEKPRSDTAALARMVESLIAARLPHRLAEEEAARLVGTSRRTLVRRLAEAGCAFRPLLDGVLRERARTMLAEGTQSRDEMAAALGYTDATSFSRACRRWFGAKGVRA</sequence>
<name>A0A560MF32_9BRAD</name>
<organism evidence="5 6">
    <name type="scientific">Bradyrhizobium macuxiense</name>
    <dbReference type="NCBI Taxonomy" id="1755647"/>
    <lineage>
        <taxon>Bacteria</taxon>
        <taxon>Pseudomonadati</taxon>
        <taxon>Pseudomonadota</taxon>
        <taxon>Alphaproteobacteria</taxon>
        <taxon>Hyphomicrobiales</taxon>
        <taxon>Nitrobacteraceae</taxon>
        <taxon>Bradyrhizobium</taxon>
    </lineage>
</organism>
<dbReference type="EMBL" id="VITY01000003">
    <property type="protein sequence ID" value="TWC05031.1"/>
    <property type="molecule type" value="Genomic_DNA"/>
</dbReference>
<dbReference type="Pfam" id="PF12833">
    <property type="entry name" value="HTH_18"/>
    <property type="match status" value="1"/>
</dbReference>
<dbReference type="InterPro" id="IPR032687">
    <property type="entry name" value="AraC-type_N"/>
</dbReference>
<dbReference type="InterPro" id="IPR018060">
    <property type="entry name" value="HTH_AraC"/>
</dbReference>
<dbReference type="RefSeq" id="WP_146985422.1">
    <property type="nucleotide sequence ID" value="NZ_VITY01000003.1"/>
</dbReference>
<dbReference type="Pfam" id="PF12625">
    <property type="entry name" value="Arabinose_bd"/>
    <property type="match status" value="1"/>
</dbReference>
<dbReference type="SUPFAM" id="SSF46689">
    <property type="entry name" value="Homeodomain-like"/>
    <property type="match status" value="1"/>
</dbReference>
<dbReference type="GO" id="GO:0005829">
    <property type="term" value="C:cytosol"/>
    <property type="evidence" value="ECO:0007669"/>
    <property type="project" value="TreeGrafter"/>
</dbReference>
<keyword evidence="6" id="KW-1185">Reference proteome</keyword>